<reference evidence="1" key="1">
    <citation type="submission" date="2020-10" db="EMBL/GenBank/DDBJ databases">
        <authorList>
            <person name="Gilroy R."/>
        </authorList>
    </citation>
    <scope>NUCLEOTIDE SEQUENCE</scope>
    <source>
        <strain evidence="1">ChiBcec7-5410</strain>
    </source>
</reference>
<organism evidence="1 2">
    <name type="scientific">Candidatus Faecivivens stercoripullorum</name>
    <dbReference type="NCBI Taxonomy" id="2840805"/>
    <lineage>
        <taxon>Bacteria</taxon>
        <taxon>Bacillati</taxon>
        <taxon>Bacillota</taxon>
        <taxon>Clostridia</taxon>
        <taxon>Eubacteriales</taxon>
        <taxon>Oscillospiraceae</taxon>
        <taxon>Oscillospiraceae incertae sedis</taxon>
        <taxon>Candidatus Faecivivens</taxon>
    </lineage>
</organism>
<dbReference type="Proteomes" id="UP000824160">
    <property type="component" value="Unassembled WGS sequence"/>
</dbReference>
<dbReference type="Pfam" id="PF13170">
    <property type="entry name" value="DUF4003"/>
    <property type="match status" value="1"/>
</dbReference>
<evidence type="ECO:0000313" key="2">
    <source>
        <dbReference type="Proteomes" id="UP000824160"/>
    </source>
</evidence>
<gene>
    <name evidence="1" type="ORF">IAC43_02965</name>
</gene>
<comment type="caution">
    <text evidence="1">The sequence shown here is derived from an EMBL/GenBank/DDBJ whole genome shotgun (WGS) entry which is preliminary data.</text>
</comment>
<sequence length="321" mass="35346">MENRDVIKSDYIFESSYMYPVAAAIFTGAHQRADSARLKEAEYILKDNTGIFSNFRGTLKLPMIALLAVSQNPEEKMRNAMDVYRRLKELFWTSTYLPVASMVIADLVAPQEYSAVAARTRHIYELMKGEHPFLTSAEDSVFAALLALSDLTDEQIVAETEYCYQLLNGEFWSGNSVQSLSHVLAMGQGSPEAKCRKTIELYQTLKENGMRYGRQYELATLGVLALLPVGVDGLMMDMAEVDEFLSGQRGYGFFGVGRKQRLMHAAMLVASNYTSEEPNHTIMNSAALNSTIALIIAQEMAICATIAASSAAAVAHSAANS</sequence>
<reference evidence="1" key="2">
    <citation type="journal article" date="2021" name="PeerJ">
        <title>Extensive microbial diversity within the chicken gut microbiome revealed by metagenomics and culture.</title>
        <authorList>
            <person name="Gilroy R."/>
            <person name="Ravi A."/>
            <person name="Getino M."/>
            <person name="Pursley I."/>
            <person name="Horton D.L."/>
            <person name="Alikhan N.F."/>
            <person name="Baker D."/>
            <person name="Gharbi K."/>
            <person name="Hall N."/>
            <person name="Watson M."/>
            <person name="Adriaenssens E.M."/>
            <person name="Foster-Nyarko E."/>
            <person name="Jarju S."/>
            <person name="Secka A."/>
            <person name="Antonio M."/>
            <person name="Oren A."/>
            <person name="Chaudhuri R.R."/>
            <person name="La Ragione R."/>
            <person name="Hildebrand F."/>
            <person name="Pallen M.J."/>
        </authorList>
    </citation>
    <scope>NUCLEOTIDE SEQUENCE</scope>
    <source>
        <strain evidence="1">ChiBcec7-5410</strain>
    </source>
</reference>
<dbReference type="EMBL" id="DVLW01000081">
    <property type="protein sequence ID" value="HIT94126.1"/>
    <property type="molecule type" value="Genomic_DNA"/>
</dbReference>
<protein>
    <submittedName>
        <fullName evidence="1">DUF4003 domain-containing protein</fullName>
    </submittedName>
</protein>
<dbReference type="InterPro" id="IPR025062">
    <property type="entry name" value="DUF4003"/>
</dbReference>
<evidence type="ECO:0000313" key="1">
    <source>
        <dbReference type="EMBL" id="HIT94126.1"/>
    </source>
</evidence>
<proteinExistence type="predicted"/>
<name>A0A9D1H6I5_9FIRM</name>
<dbReference type="AlphaFoldDB" id="A0A9D1H6I5"/>
<accession>A0A9D1H6I5</accession>